<comment type="function">
    <text evidence="5">This is one of the proteins that binds to the 5S RNA in the ribosome where it forms part of the central protuberance.</text>
</comment>
<dbReference type="InterPro" id="IPR020056">
    <property type="entry name" value="Rbsml_bL25/Gln-tRNA_synth_N"/>
</dbReference>
<dbReference type="Gene3D" id="2.170.120.20">
    <property type="entry name" value="Ribosomal protein L25, beta domain"/>
    <property type="match status" value="1"/>
</dbReference>
<feature type="compositionally biased region" description="Acidic residues" evidence="6">
    <location>
        <begin position="199"/>
        <end position="209"/>
    </location>
</feature>
<evidence type="ECO:0000256" key="6">
    <source>
        <dbReference type="SAM" id="MobiDB-lite"/>
    </source>
</evidence>
<protein>
    <recommendedName>
        <fullName evidence="5">Large ribosomal subunit protein bL25</fullName>
    </recommendedName>
    <alternativeName>
        <fullName evidence="5">General stress protein CTC</fullName>
    </alternativeName>
</protein>
<dbReference type="Pfam" id="PF14693">
    <property type="entry name" value="Ribosomal_TL5_C"/>
    <property type="match status" value="1"/>
</dbReference>
<dbReference type="InterPro" id="IPR037121">
    <property type="entry name" value="Ribosomal_bL25_C"/>
</dbReference>
<proteinExistence type="inferred from homology"/>
<evidence type="ECO:0000256" key="4">
    <source>
        <dbReference type="ARBA" id="ARBA00023274"/>
    </source>
</evidence>
<sequence length="225" mass="25022">MSNEFELTAESRSDTGKGASRRLRRLHGRVPAIIYGGHADPVMISLETRELKKALETEAFYSHILTLKLDGKKQQAVLRDLQRDPARGFPIHADFMRVEAGHEITMTVPLHYTNEEACIGVKKQGGEIHHNISEVEISCLPKHLPEYIEVDMSAVELDQVLHLSDIKLPTGVTLTQLAYGEDHDQPIVAVHTPKVRASEDDEDEDGQEDAAEKDGGKGEEKPSED</sequence>
<feature type="compositionally biased region" description="Basic and acidic residues" evidence="6">
    <location>
        <begin position="210"/>
        <end position="225"/>
    </location>
</feature>
<dbReference type="InterPro" id="IPR029751">
    <property type="entry name" value="Ribosomal_L25_dom"/>
</dbReference>
<keyword evidence="4 5" id="KW-0687">Ribonucleoprotein</keyword>
<dbReference type="CDD" id="cd00495">
    <property type="entry name" value="Ribosomal_L25_TL5_CTC"/>
    <property type="match status" value="1"/>
</dbReference>
<dbReference type="PANTHER" id="PTHR33284">
    <property type="entry name" value="RIBOSOMAL PROTEIN L25/GLN-TRNA SYNTHETASE, ANTI-CODON-BINDING DOMAIN-CONTAINING PROTEIN"/>
    <property type="match status" value="1"/>
</dbReference>
<dbReference type="NCBIfam" id="NF004130">
    <property type="entry name" value="PRK05618.1-5"/>
    <property type="match status" value="1"/>
</dbReference>
<evidence type="ECO:0000256" key="3">
    <source>
        <dbReference type="ARBA" id="ARBA00022980"/>
    </source>
</evidence>
<dbReference type="InterPro" id="IPR020057">
    <property type="entry name" value="Ribosomal_bL25_b-dom"/>
</dbReference>
<dbReference type="InterPro" id="IPR011035">
    <property type="entry name" value="Ribosomal_bL25/Gln-tRNA_synth"/>
</dbReference>
<keyword evidence="3 5" id="KW-0689">Ribosomal protein</keyword>
<name>A0ABS0ACQ5_9GAMM</name>
<evidence type="ECO:0000256" key="5">
    <source>
        <dbReference type="HAMAP-Rule" id="MF_01334"/>
    </source>
</evidence>
<evidence type="ECO:0000256" key="1">
    <source>
        <dbReference type="ARBA" id="ARBA00022730"/>
    </source>
</evidence>
<dbReference type="Pfam" id="PF01386">
    <property type="entry name" value="Ribosomal_L25p"/>
    <property type="match status" value="1"/>
</dbReference>
<dbReference type="PANTHER" id="PTHR33284:SF1">
    <property type="entry name" value="RIBOSOMAL PROTEIN L25_GLN-TRNA SYNTHETASE, ANTI-CODON-BINDING DOMAIN-CONTAINING PROTEIN"/>
    <property type="match status" value="1"/>
</dbReference>
<comment type="caution">
    <text evidence="9">The sequence shown here is derived from an EMBL/GenBank/DDBJ whole genome shotgun (WGS) entry which is preliminary data.</text>
</comment>
<dbReference type="NCBIfam" id="TIGR00731">
    <property type="entry name" value="bL25_bact_ctc"/>
    <property type="match status" value="1"/>
</dbReference>
<dbReference type="NCBIfam" id="NF004128">
    <property type="entry name" value="PRK05618.1-2"/>
    <property type="match status" value="1"/>
</dbReference>
<dbReference type="Gene3D" id="2.40.240.10">
    <property type="entry name" value="Ribosomal Protein L25, Chain P"/>
    <property type="match status" value="1"/>
</dbReference>
<gene>
    <name evidence="5" type="primary">rplY</name>
    <name evidence="5" type="synonym">ctc</name>
    <name evidence="9" type="ORF">ISO4_00504</name>
</gene>
<dbReference type="Proteomes" id="UP000644441">
    <property type="component" value="Unassembled WGS sequence"/>
</dbReference>
<keyword evidence="1 5" id="KW-0699">rRNA-binding</keyword>
<feature type="region of interest" description="Disordered" evidence="6">
    <location>
        <begin position="191"/>
        <end position="225"/>
    </location>
</feature>
<dbReference type="SUPFAM" id="SSF50715">
    <property type="entry name" value="Ribosomal protein L25-like"/>
    <property type="match status" value="1"/>
</dbReference>
<dbReference type="InterPro" id="IPR020930">
    <property type="entry name" value="Ribosomal_uL5_bac-type"/>
</dbReference>
<evidence type="ECO:0000256" key="2">
    <source>
        <dbReference type="ARBA" id="ARBA00022884"/>
    </source>
</evidence>
<keyword evidence="2 5" id="KW-0694">RNA-binding</keyword>
<dbReference type="HAMAP" id="MF_01334">
    <property type="entry name" value="Ribosomal_bL25_CTC"/>
    <property type="match status" value="1"/>
</dbReference>
<comment type="subunit">
    <text evidence="5">Part of the 50S ribosomal subunit; part of the 5S rRNA/L5/L18/L25 subcomplex. Contacts the 5S rRNA. Binds to the 5S rRNA independently of L5 and L18.</text>
</comment>
<keyword evidence="10" id="KW-1185">Reference proteome</keyword>
<evidence type="ECO:0000313" key="10">
    <source>
        <dbReference type="Proteomes" id="UP000644441"/>
    </source>
</evidence>
<evidence type="ECO:0000259" key="7">
    <source>
        <dbReference type="Pfam" id="PF01386"/>
    </source>
</evidence>
<dbReference type="RefSeq" id="WP_142948956.1">
    <property type="nucleotide sequence ID" value="NZ_ARXR01000003.1"/>
</dbReference>
<evidence type="ECO:0000313" key="9">
    <source>
        <dbReference type="EMBL" id="MBF5051902.1"/>
    </source>
</evidence>
<reference evidence="9 10" key="1">
    <citation type="submission" date="2012-09" db="EMBL/GenBank/DDBJ databases">
        <title>Genome Sequence of alkane-degrading Bacterium Alcanivorax venustensis ISO4.</title>
        <authorList>
            <person name="Lai Q."/>
            <person name="Shao Z."/>
        </authorList>
    </citation>
    <scope>NUCLEOTIDE SEQUENCE [LARGE SCALE GENOMIC DNA]</scope>
    <source>
        <strain evidence="9 10">ISO4</strain>
    </source>
</reference>
<organism evidence="9 10">
    <name type="scientific">Alloalcanivorax venustensis ISO4</name>
    <dbReference type="NCBI Taxonomy" id="1177184"/>
    <lineage>
        <taxon>Bacteria</taxon>
        <taxon>Pseudomonadati</taxon>
        <taxon>Pseudomonadota</taxon>
        <taxon>Gammaproteobacteria</taxon>
        <taxon>Oceanospirillales</taxon>
        <taxon>Alcanivoracaceae</taxon>
        <taxon>Alloalcanivorax</taxon>
    </lineage>
</organism>
<evidence type="ECO:0000259" key="8">
    <source>
        <dbReference type="Pfam" id="PF14693"/>
    </source>
</evidence>
<feature type="domain" description="Large ribosomal subunit protein bL25 L25" evidence="7">
    <location>
        <begin position="7"/>
        <end position="95"/>
    </location>
</feature>
<dbReference type="NCBIfam" id="NF004612">
    <property type="entry name" value="PRK05943.1"/>
    <property type="match status" value="1"/>
</dbReference>
<feature type="region of interest" description="Disordered" evidence="6">
    <location>
        <begin position="1"/>
        <end position="21"/>
    </location>
</feature>
<dbReference type="GO" id="GO:0005840">
    <property type="term" value="C:ribosome"/>
    <property type="evidence" value="ECO:0007669"/>
    <property type="project" value="UniProtKB-KW"/>
</dbReference>
<dbReference type="EMBL" id="ARXR01000003">
    <property type="protein sequence ID" value="MBF5051902.1"/>
    <property type="molecule type" value="Genomic_DNA"/>
</dbReference>
<comment type="similarity">
    <text evidence="5">Belongs to the bacterial ribosomal protein bL25 family. CTC subfamily.</text>
</comment>
<accession>A0ABS0ACQ5</accession>
<feature type="domain" description="Large ribosomal subunit protein bL25 beta" evidence="8">
    <location>
        <begin position="103"/>
        <end position="194"/>
    </location>
</feature>
<dbReference type="InterPro" id="IPR001021">
    <property type="entry name" value="Ribosomal_bL25_long"/>
</dbReference>